<dbReference type="InterPro" id="IPR008271">
    <property type="entry name" value="Ser/Thr_kinase_AS"/>
</dbReference>
<dbReference type="PROSITE" id="PS00107">
    <property type="entry name" value="PROTEIN_KINASE_ATP"/>
    <property type="match status" value="1"/>
</dbReference>
<keyword evidence="9" id="KW-0812">Transmembrane</keyword>
<dbReference type="PROSITE" id="PS00108">
    <property type="entry name" value="PROTEIN_KINASE_ST"/>
    <property type="match status" value="1"/>
</dbReference>
<evidence type="ECO:0000256" key="1">
    <source>
        <dbReference type="ARBA" id="ARBA00012513"/>
    </source>
</evidence>
<dbReference type="InterPro" id="IPR000719">
    <property type="entry name" value="Prot_kinase_dom"/>
</dbReference>
<keyword evidence="3" id="KW-0808">Transferase</keyword>
<dbReference type="PROSITE" id="PS50011">
    <property type="entry name" value="PROTEIN_KINASE_DOM"/>
    <property type="match status" value="1"/>
</dbReference>
<evidence type="ECO:0000313" key="12">
    <source>
        <dbReference type="Proteomes" id="UP000243180"/>
    </source>
</evidence>
<keyword evidence="5 11" id="KW-0418">Kinase</keyword>
<evidence type="ECO:0000256" key="2">
    <source>
        <dbReference type="ARBA" id="ARBA00022527"/>
    </source>
</evidence>
<gene>
    <name evidence="11" type="ORF">SCL_1138</name>
</gene>
<keyword evidence="4 7" id="KW-0547">Nucleotide-binding</keyword>
<accession>A0A1B4XF74</accession>
<dbReference type="InParanoid" id="A0A1B4XF74"/>
<dbReference type="FunFam" id="1.10.510.10:FF:000021">
    <property type="entry name" value="Serine/threonine protein kinase"/>
    <property type="match status" value="1"/>
</dbReference>
<protein>
    <recommendedName>
        <fullName evidence="1">non-specific serine/threonine protein kinase</fullName>
        <ecNumber evidence="1">2.7.11.1</ecNumber>
    </recommendedName>
</protein>
<dbReference type="Gene3D" id="3.30.200.20">
    <property type="entry name" value="Phosphorylase Kinase, domain 1"/>
    <property type="match status" value="1"/>
</dbReference>
<dbReference type="Pfam" id="PF00069">
    <property type="entry name" value="Pkinase"/>
    <property type="match status" value="1"/>
</dbReference>
<proteinExistence type="predicted"/>
<dbReference type="KEGG" id="slim:SCL_1138"/>
<evidence type="ECO:0000256" key="7">
    <source>
        <dbReference type="PROSITE-ProRule" id="PRU10141"/>
    </source>
</evidence>
<keyword evidence="6 7" id="KW-0067">ATP-binding</keyword>
<dbReference type="EC" id="2.7.11.1" evidence="1"/>
<evidence type="ECO:0000256" key="9">
    <source>
        <dbReference type="SAM" id="Phobius"/>
    </source>
</evidence>
<keyword evidence="9" id="KW-1133">Transmembrane helix</keyword>
<dbReference type="AlphaFoldDB" id="A0A1B4XF74"/>
<keyword evidence="9" id="KW-0472">Membrane</keyword>
<feature type="domain" description="Protein kinase" evidence="10">
    <location>
        <begin position="5"/>
        <end position="262"/>
    </location>
</feature>
<dbReference type="Gene3D" id="1.10.510.10">
    <property type="entry name" value="Transferase(Phosphotransferase) domain 1"/>
    <property type="match status" value="1"/>
</dbReference>
<evidence type="ECO:0000256" key="8">
    <source>
        <dbReference type="SAM" id="MobiDB-lite"/>
    </source>
</evidence>
<dbReference type="PANTHER" id="PTHR43289:SF6">
    <property type="entry name" value="SERINE_THREONINE-PROTEIN KINASE NEKL-3"/>
    <property type="match status" value="1"/>
</dbReference>
<feature type="transmembrane region" description="Helical" evidence="9">
    <location>
        <begin position="295"/>
        <end position="319"/>
    </location>
</feature>
<evidence type="ECO:0000313" key="11">
    <source>
        <dbReference type="EMBL" id="BAV33451.1"/>
    </source>
</evidence>
<feature type="region of interest" description="Disordered" evidence="8">
    <location>
        <begin position="328"/>
        <end position="371"/>
    </location>
</feature>
<keyword evidence="2 11" id="KW-0723">Serine/threonine-protein kinase</keyword>
<keyword evidence="12" id="KW-1185">Reference proteome</keyword>
<dbReference type="InterPro" id="IPR017441">
    <property type="entry name" value="Protein_kinase_ATP_BS"/>
</dbReference>
<evidence type="ECO:0000256" key="5">
    <source>
        <dbReference type="ARBA" id="ARBA00022777"/>
    </source>
</evidence>
<feature type="binding site" evidence="7">
    <location>
        <position position="34"/>
    </location>
    <ligand>
        <name>ATP</name>
        <dbReference type="ChEBI" id="CHEBI:30616"/>
    </ligand>
</feature>
<evidence type="ECO:0000256" key="4">
    <source>
        <dbReference type="ARBA" id="ARBA00022741"/>
    </source>
</evidence>
<name>A0A1B4XF74_9GAMM</name>
<dbReference type="SMART" id="SM00220">
    <property type="entry name" value="S_TKc"/>
    <property type="match status" value="1"/>
</dbReference>
<dbReference type="InterPro" id="IPR011009">
    <property type="entry name" value="Kinase-like_dom_sf"/>
</dbReference>
<dbReference type="EMBL" id="AP014879">
    <property type="protein sequence ID" value="BAV33451.1"/>
    <property type="molecule type" value="Genomic_DNA"/>
</dbReference>
<reference evidence="11 12" key="1">
    <citation type="submission" date="2015-05" db="EMBL/GenBank/DDBJ databases">
        <title>Complete genome sequence of a sulfur-oxidizing gammaproteobacterium strain HA5.</title>
        <authorList>
            <person name="Miura A."/>
            <person name="Kojima H."/>
            <person name="Fukui M."/>
        </authorList>
    </citation>
    <scope>NUCLEOTIDE SEQUENCE [LARGE SCALE GENOMIC DNA]</scope>
    <source>
        <strain evidence="11 12">HA5</strain>
    </source>
</reference>
<organism evidence="11 12">
    <name type="scientific">Sulfuricaulis limicola</name>
    <dbReference type="NCBI Taxonomy" id="1620215"/>
    <lineage>
        <taxon>Bacteria</taxon>
        <taxon>Pseudomonadati</taxon>
        <taxon>Pseudomonadota</taxon>
        <taxon>Gammaproteobacteria</taxon>
        <taxon>Acidiferrobacterales</taxon>
        <taxon>Acidiferrobacteraceae</taxon>
        <taxon>Sulfuricaulis</taxon>
    </lineage>
</organism>
<evidence type="ECO:0000256" key="3">
    <source>
        <dbReference type="ARBA" id="ARBA00022679"/>
    </source>
</evidence>
<sequence>MVGRYLTLSRIGVGGMGIVYRAHDSELNRTVALKVLPPALSKYPEYLKRFHTEAQAQARLNSPHVVTLYEMMDHPVGQVLVLEYVEGETLESRLRHYGPLTVSEAVSVFEQAMRGVDHIHRMGVVHRDLKPSNIFITRDGEIKLMDFGIARLMDNHDPSQNGAMVGTLLYISPEQINGRETDGRSDVYTLGISLFESVTGRLPFERRTDYALMHAHVQENPPSPKEFQRRLPRELEAVILKAIAKDPSRRFQTVAEFRAALLELGLVERRQSSIANGFPGMRGRRRNTEDSPRRIWGGAWLDFSMVTAAFLLALALGVFPANLGPARNGADEMTRTQTVKWKKPQPARKEAVSRKTDTDTPPKVIERKDKYDALRQAWGG</sequence>
<feature type="compositionally biased region" description="Basic and acidic residues" evidence="8">
    <location>
        <begin position="347"/>
        <end position="371"/>
    </location>
</feature>
<dbReference type="GO" id="GO:0004674">
    <property type="term" value="F:protein serine/threonine kinase activity"/>
    <property type="evidence" value="ECO:0007669"/>
    <property type="project" value="UniProtKB-KW"/>
</dbReference>
<dbReference type="SUPFAM" id="SSF56112">
    <property type="entry name" value="Protein kinase-like (PK-like)"/>
    <property type="match status" value="1"/>
</dbReference>
<dbReference type="GO" id="GO:0005524">
    <property type="term" value="F:ATP binding"/>
    <property type="evidence" value="ECO:0007669"/>
    <property type="project" value="UniProtKB-UniRule"/>
</dbReference>
<dbReference type="Proteomes" id="UP000243180">
    <property type="component" value="Chromosome"/>
</dbReference>
<dbReference type="CDD" id="cd14014">
    <property type="entry name" value="STKc_PknB_like"/>
    <property type="match status" value="1"/>
</dbReference>
<evidence type="ECO:0000256" key="6">
    <source>
        <dbReference type="ARBA" id="ARBA00022840"/>
    </source>
</evidence>
<dbReference type="PANTHER" id="PTHR43289">
    <property type="entry name" value="MITOGEN-ACTIVATED PROTEIN KINASE KINASE KINASE 20-RELATED"/>
    <property type="match status" value="1"/>
</dbReference>
<evidence type="ECO:0000259" key="10">
    <source>
        <dbReference type="PROSITE" id="PS50011"/>
    </source>
</evidence>